<accession>A0A4C2A6A1</accession>
<dbReference type="AlphaFoldDB" id="A0A4C2A6A1"/>
<comment type="caution">
    <text evidence="1">The sequence shown here is derived from an EMBL/GenBank/DDBJ whole genome shotgun (WGS) entry which is preliminary data.</text>
</comment>
<dbReference type="OrthoDB" id="6931130at2759"/>
<reference evidence="1 2" key="1">
    <citation type="journal article" date="2019" name="Commun. Biol.">
        <title>The bagworm genome reveals a unique fibroin gene that provides high tensile strength.</title>
        <authorList>
            <person name="Kono N."/>
            <person name="Nakamura H."/>
            <person name="Ohtoshi R."/>
            <person name="Tomita M."/>
            <person name="Numata K."/>
            <person name="Arakawa K."/>
        </authorList>
    </citation>
    <scope>NUCLEOTIDE SEQUENCE [LARGE SCALE GENOMIC DNA]</scope>
</reference>
<dbReference type="EMBL" id="BGZK01002660">
    <property type="protein sequence ID" value="GBP95628.1"/>
    <property type="molecule type" value="Genomic_DNA"/>
</dbReference>
<evidence type="ECO:0000313" key="2">
    <source>
        <dbReference type="Proteomes" id="UP000299102"/>
    </source>
</evidence>
<gene>
    <name evidence="1" type="ORF">EVAR_67598_1</name>
</gene>
<evidence type="ECO:0000313" key="1">
    <source>
        <dbReference type="EMBL" id="GBP95628.1"/>
    </source>
</evidence>
<organism evidence="1 2">
    <name type="scientific">Eumeta variegata</name>
    <name type="common">Bagworm moth</name>
    <name type="synonym">Eumeta japonica</name>
    <dbReference type="NCBI Taxonomy" id="151549"/>
    <lineage>
        <taxon>Eukaryota</taxon>
        <taxon>Metazoa</taxon>
        <taxon>Ecdysozoa</taxon>
        <taxon>Arthropoda</taxon>
        <taxon>Hexapoda</taxon>
        <taxon>Insecta</taxon>
        <taxon>Pterygota</taxon>
        <taxon>Neoptera</taxon>
        <taxon>Endopterygota</taxon>
        <taxon>Lepidoptera</taxon>
        <taxon>Glossata</taxon>
        <taxon>Ditrysia</taxon>
        <taxon>Tineoidea</taxon>
        <taxon>Psychidae</taxon>
        <taxon>Oiketicinae</taxon>
        <taxon>Eumeta</taxon>
    </lineage>
</organism>
<protein>
    <submittedName>
        <fullName evidence="1">Uncharacterized protein</fullName>
    </submittedName>
</protein>
<proteinExistence type="predicted"/>
<name>A0A4C2A6A1_EUMVA</name>
<keyword evidence="2" id="KW-1185">Reference proteome</keyword>
<sequence length="142" mass="15559">MRFLVKFRSLLSSDLHLHFGQKVVCGLCLSCCLGRIGRWSGREIACSALSLAYPAQAERDNESCFFFTRDGSRVSRTTPHAHQPAVYGPHRFIHISQLDFASRPARAAARRARAGRSAAGYVPAPSRVGRSLAVRTAPDGEC</sequence>
<dbReference type="Proteomes" id="UP000299102">
    <property type="component" value="Unassembled WGS sequence"/>
</dbReference>